<protein>
    <submittedName>
        <fullName evidence="1">Uncharacterized protein</fullName>
    </submittedName>
</protein>
<reference evidence="1" key="1">
    <citation type="submission" date="2018-08" db="EMBL/GenBank/DDBJ databases">
        <title>Identification of Burkholderia cepacia strains that express a Burkholderia pseudomallei-like capsular polysaccharide.</title>
        <authorList>
            <person name="Burtnick M.N."/>
            <person name="Vongsouvath M."/>
            <person name="Newton P."/>
            <person name="Wuthiekanun V."/>
            <person name="Limmathurotsakul D."/>
            <person name="Brett P.J."/>
            <person name="Chantratita N."/>
            <person name="Dance D.A."/>
        </authorList>
    </citation>
    <scope>NUCLEOTIDE SEQUENCE</scope>
    <source>
        <strain evidence="1">SBXCC001</strain>
    </source>
</reference>
<comment type="caution">
    <text evidence="1">The sequence shown here is derived from an EMBL/GenBank/DDBJ whole genome shotgun (WGS) entry which is preliminary data.</text>
</comment>
<proteinExistence type="predicted"/>
<sequence>MRDAIALRPRLPRARAIRPLRRARVAGVSACVREAAVGSFRER</sequence>
<organism evidence="1 2">
    <name type="scientific">Burkholderia thailandensis</name>
    <dbReference type="NCBI Taxonomy" id="57975"/>
    <lineage>
        <taxon>Bacteria</taxon>
        <taxon>Pseudomonadati</taxon>
        <taxon>Pseudomonadota</taxon>
        <taxon>Betaproteobacteria</taxon>
        <taxon>Burkholderiales</taxon>
        <taxon>Burkholderiaceae</taxon>
        <taxon>Burkholderia</taxon>
        <taxon>pseudomallei group</taxon>
    </lineage>
</organism>
<gene>
    <name evidence="1" type="ORF">C7S16_2358</name>
</gene>
<accession>A0AAW9D000</accession>
<evidence type="ECO:0000313" key="1">
    <source>
        <dbReference type="EMBL" id="MDW9254683.1"/>
    </source>
</evidence>
<dbReference type="AlphaFoldDB" id="A0AAW9D000"/>
<name>A0AAW9D000_BURTH</name>
<dbReference type="Proteomes" id="UP001272137">
    <property type="component" value="Unassembled WGS sequence"/>
</dbReference>
<dbReference type="EMBL" id="QXCT01000002">
    <property type="protein sequence ID" value="MDW9254683.1"/>
    <property type="molecule type" value="Genomic_DNA"/>
</dbReference>
<evidence type="ECO:0000313" key="2">
    <source>
        <dbReference type="Proteomes" id="UP001272137"/>
    </source>
</evidence>